<evidence type="ECO:0008006" key="4">
    <source>
        <dbReference type="Google" id="ProtNLM"/>
    </source>
</evidence>
<keyword evidence="3" id="KW-1185">Reference proteome</keyword>
<evidence type="ECO:0000256" key="1">
    <source>
        <dbReference type="SAM" id="MobiDB-lite"/>
    </source>
</evidence>
<organism evidence="2 3">
    <name type="scientific">Xanthomonas hawaiiensis</name>
    <dbReference type="NCBI Taxonomy" id="3003247"/>
    <lineage>
        <taxon>Bacteria</taxon>
        <taxon>Pseudomonadati</taxon>
        <taxon>Pseudomonadota</taxon>
        <taxon>Gammaproteobacteria</taxon>
        <taxon>Lysobacterales</taxon>
        <taxon>Lysobacteraceae</taxon>
        <taxon>Xanthomonas</taxon>
    </lineage>
</organism>
<feature type="compositionally biased region" description="Low complexity" evidence="1">
    <location>
        <begin position="19"/>
        <end position="30"/>
    </location>
</feature>
<proteinExistence type="predicted"/>
<evidence type="ECO:0000313" key="3">
    <source>
        <dbReference type="Proteomes" id="UP001260534"/>
    </source>
</evidence>
<dbReference type="RefSeq" id="WP_209029312.1">
    <property type="nucleotide sequence ID" value="NZ_CP115873.1"/>
</dbReference>
<gene>
    <name evidence="2" type="ORF">PNQ69_00015</name>
</gene>
<name>A0ABU2I0H1_9XANT</name>
<sequence length="108" mass="11223">MFNANAASIAGRWSLEGVPSPSGTSTATASIKERSDGGCELTLPPELQPAIGAQSIALSVKGNGVYSARAKTEAEVTLSITEPDRANLSIVGKSTFSRFEVVLRKIEG</sequence>
<evidence type="ECO:0000313" key="2">
    <source>
        <dbReference type="EMBL" id="MDS9991143.1"/>
    </source>
</evidence>
<reference evidence="2 3" key="1">
    <citation type="submission" date="2023-01" db="EMBL/GenBank/DDBJ databases">
        <title>Xanthomonas hawaiianensis sp. nov. isolated from Araceae family in Hawaii.</title>
        <authorList>
            <person name="Chunag S.-C."/>
            <person name="Dobhal S."/>
            <person name="Alvarez A."/>
            <person name="Arif M."/>
        </authorList>
    </citation>
    <scope>NUCLEOTIDE SEQUENCE [LARGE SCALE GENOMIC DNA]</scope>
    <source>
        <strain evidence="2 3">A2111</strain>
    </source>
</reference>
<dbReference type="Proteomes" id="UP001260534">
    <property type="component" value="Unassembled WGS sequence"/>
</dbReference>
<protein>
    <recommendedName>
        <fullName evidence="4">Lipocalin-like domain-containing protein</fullName>
    </recommendedName>
</protein>
<comment type="caution">
    <text evidence="2">The sequence shown here is derived from an EMBL/GenBank/DDBJ whole genome shotgun (WGS) entry which is preliminary data.</text>
</comment>
<accession>A0ABU2I0H1</accession>
<dbReference type="EMBL" id="JAQMHB010000001">
    <property type="protein sequence ID" value="MDS9991143.1"/>
    <property type="molecule type" value="Genomic_DNA"/>
</dbReference>
<feature type="region of interest" description="Disordered" evidence="1">
    <location>
        <begin position="14"/>
        <end position="37"/>
    </location>
</feature>